<dbReference type="AlphaFoldDB" id="A0A420YMF9"/>
<organism evidence="4 5">
    <name type="scientific">Coniochaeta pulveracea</name>
    <dbReference type="NCBI Taxonomy" id="177199"/>
    <lineage>
        <taxon>Eukaryota</taxon>
        <taxon>Fungi</taxon>
        <taxon>Dikarya</taxon>
        <taxon>Ascomycota</taxon>
        <taxon>Pezizomycotina</taxon>
        <taxon>Sordariomycetes</taxon>
        <taxon>Sordariomycetidae</taxon>
        <taxon>Coniochaetales</taxon>
        <taxon>Coniochaetaceae</taxon>
        <taxon>Coniochaeta</taxon>
    </lineage>
</organism>
<dbReference type="Proteomes" id="UP000275385">
    <property type="component" value="Unassembled WGS sequence"/>
</dbReference>
<dbReference type="Pfam" id="PF14226">
    <property type="entry name" value="DIOX_N"/>
    <property type="match status" value="1"/>
</dbReference>
<reference evidence="4 5" key="1">
    <citation type="submission" date="2018-08" db="EMBL/GenBank/DDBJ databases">
        <title>Draft genome of the lignicolous fungus Coniochaeta pulveracea.</title>
        <authorList>
            <person name="Borstlap C.J."/>
            <person name="De Witt R.N."/>
            <person name="Botha A."/>
            <person name="Volschenk H."/>
        </authorList>
    </citation>
    <scope>NUCLEOTIDE SEQUENCE [LARGE SCALE GENOMIC DNA]</scope>
    <source>
        <strain evidence="4 5">CAB683</strain>
    </source>
</reference>
<dbReference type="EMBL" id="QVQW01000003">
    <property type="protein sequence ID" value="RKU49042.1"/>
    <property type="molecule type" value="Genomic_DNA"/>
</dbReference>
<evidence type="ECO:0000259" key="3">
    <source>
        <dbReference type="Pfam" id="PF14226"/>
    </source>
</evidence>
<evidence type="ECO:0000256" key="2">
    <source>
        <dbReference type="SAM" id="MobiDB-lite"/>
    </source>
</evidence>
<dbReference type="InterPro" id="IPR050231">
    <property type="entry name" value="Iron_ascorbate_oxido_reductase"/>
</dbReference>
<dbReference type="InterPro" id="IPR026992">
    <property type="entry name" value="DIOX_N"/>
</dbReference>
<protein>
    <recommendedName>
        <fullName evidence="3">Non-haem dioxygenase N-terminal domain-containing protein</fullName>
    </recommendedName>
</protein>
<dbReference type="Gene3D" id="2.60.120.330">
    <property type="entry name" value="B-lactam Antibiotic, Isopenicillin N Synthase, Chain"/>
    <property type="match status" value="1"/>
</dbReference>
<evidence type="ECO:0000256" key="1">
    <source>
        <dbReference type="ARBA" id="ARBA00008056"/>
    </source>
</evidence>
<dbReference type="InterPro" id="IPR027443">
    <property type="entry name" value="IPNS-like_sf"/>
</dbReference>
<gene>
    <name evidence="4" type="ORF">DL546_009779</name>
</gene>
<dbReference type="STRING" id="177199.A0A420YMF9"/>
<dbReference type="PANTHER" id="PTHR47990">
    <property type="entry name" value="2-OXOGLUTARATE (2OG) AND FE(II)-DEPENDENT OXYGENASE SUPERFAMILY PROTEIN-RELATED"/>
    <property type="match status" value="1"/>
</dbReference>
<feature type="region of interest" description="Disordered" evidence="2">
    <location>
        <begin position="219"/>
        <end position="258"/>
    </location>
</feature>
<sequence length="275" mass="31652">MPSNKTPPVIDFGDFLSGDEKRMKHCADQIREACLTQGFFQIVNHDIPLSLQKEMFAISKEFFALPTEEKMKLDKSKNRYNRGYEVMHGQMIEASHFKVAILPVIRKMTTGQIQPVRQYIWDAKSTWPLEIRQLVQMLRGGTDGLNDKTGSLVLEALRNSIGSLHPTQKQAVLEQFPYKDQHDYIRLFFLSTNPDDHVRGGRCLLESAGIDEQLAVEKQERDAAGEEKERQAKEREEKMLDHADEGIGKTTKGREEFSNGELSLQVIRDWLRCDW</sequence>
<dbReference type="OrthoDB" id="288590at2759"/>
<comment type="caution">
    <text evidence="4">The sequence shown here is derived from an EMBL/GenBank/DDBJ whole genome shotgun (WGS) entry which is preliminary data.</text>
</comment>
<dbReference type="SUPFAM" id="SSF51197">
    <property type="entry name" value="Clavaminate synthase-like"/>
    <property type="match status" value="1"/>
</dbReference>
<proteinExistence type="inferred from homology"/>
<feature type="domain" description="Non-haem dioxygenase N-terminal" evidence="3">
    <location>
        <begin position="8"/>
        <end position="90"/>
    </location>
</feature>
<evidence type="ECO:0000313" key="4">
    <source>
        <dbReference type="EMBL" id="RKU49042.1"/>
    </source>
</evidence>
<evidence type="ECO:0000313" key="5">
    <source>
        <dbReference type="Proteomes" id="UP000275385"/>
    </source>
</evidence>
<accession>A0A420YMF9</accession>
<feature type="compositionally biased region" description="Basic and acidic residues" evidence="2">
    <location>
        <begin position="219"/>
        <end position="257"/>
    </location>
</feature>
<comment type="similarity">
    <text evidence="1">Belongs to the iron/ascorbate-dependent oxidoreductase family.</text>
</comment>
<name>A0A420YMF9_9PEZI</name>
<keyword evidence="5" id="KW-1185">Reference proteome</keyword>